<evidence type="ECO:0000313" key="2">
    <source>
        <dbReference type="EMBL" id="GCE93075.1"/>
    </source>
</evidence>
<dbReference type="RefSeq" id="WP_152088424.1">
    <property type="nucleotide sequence ID" value="NZ_BIMW01000060.1"/>
</dbReference>
<dbReference type="Pfam" id="PF13489">
    <property type="entry name" value="Methyltransf_23"/>
    <property type="match status" value="1"/>
</dbReference>
<dbReference type="EMBL" id="BIMW01000060">
    <property type="protein sequence ID" value="GCE93075.1"/>
    <property type="molecule type" value="Genomic_DNA"/>
</dbReference>
<dbReference type="InterPro" id="IPR029063">
    <property type="entry name" value="SAM-dependent_MTases_sf"/>
</dbReference>
<accession>A0A5M3T3R5</accession>
<feature type="region of interest" description="Disordered" evidence="1">
    <location>
        <begin position="1"/>
        <end position="31"/>
    </location>
</feature>
<comment type="caution">
    <text evidence="2">The sequence shown here is derived from an EMBL/GenBank/DDBJ whole genome shotgun (WGS) entry which is preliminary data.</text>
</comment>
<dbReference type="GeneID" id="301682026"/>
<sequence>MQPSPKPSASPLKPNQPKPNQTNSPPKNPREHHRFLYYKSVLTNLIDVKTTTGLEIGAFDRPFFTPGHGDISYADYRTTQELKKLARDTPGHSANFVVDVTYNLSEIDLSDIPKKHDYIIGSHVLEHTPNMIGFLNQISDLLKDTGLAFFVIPDKRYTFDVLKPLTSLGEILENNFNNLERPSFRHVFNSNYYNRPLNLGDVWAGKTNSQSLSRVPRDVRQLISTAEKSKESYIDTHCNIFTDVHFYDVISELIKYNLVNFAKAEVYQTKQGYLDFLCILWKGESRTPDIYSLFPDLKSRLINSNLPSSTPTSVTISETVDVSNLPKLESLRSSLTDYQQKLKKIVDDFK</sequence>
<keyword evidence="3" id="KW-1185">Reference proteome</keyword>
<dbReference type="Gene3D" id="3.40.50.150">
    <property type="entry name" value="Vaccinia Virus protein VP39"/>
    <property type="match status" value="1"/>
</dbReference>
<proteinExistence type="predicted"/>
<dbReference type="SUPFAM" id="SSF53335">
    <property type="entry name" value="S-adenosyl-L-methionine-dependent methyltransferases"/>
    <property type="match status" value="1"/>
</dbReference>
<organism evidence="2 3">
    <name type="scientific">Limnospira platensis NIES-46</name>
    <dbReference type="NCBI Taxonomy" id="1236695"/>
    <lineage>
        <taxon>Bacteria</taxon>
        <taxon>Bacillati</taxon>
        <taxon>Cyanobacteriota</taxon>
        <taxon>Cyanophyceae</taxon>
        <taxon>Oscillatoriophycideae</taxon>
        <taxon>Oscillatoriales</taxon>
        <taxon>Sirenicapillariaceae</taxon>
        <taxon>Limnospira</taxon>
    </lineage>
</organism>
<evidence type="ECO:0000313" key="3">
    <source>
        <dbReference type="Proteomes" id="UP000326169"/>
    </source>
</evidence>
<name>A0A5M3T3R5_LIMPL</name>
<reference evidence="2 3" key="1">
    <citation type="journal article" date="2019" name="J Genomics">
        <title>The Draft Genome of a Hydrogen-producing Cyanobacterium, Arthrospira platensis NIES-46.</title>
        <authorList>
            <person name="Suzuki S."/>
            <person name="Yamaguchi H."/>
            <person name="Kawachi M."/>
        </authorList>
    </citation>
    <scope>NUCLEOTIDE SEQUENCE [LARGE SCALE GENOMIC DNA]</scope>
    <source>
        <strain evidence="2 3">NIES-46</strain>
    </source>
</reference>
<dbReference type="Proteomes" id="UP000326169">
    <property type="component" value="Unassembled WGS sequence"/>
</dbReference>
<evidence type="ECO:0000256" key="1">
    <source>
        <dbReference type="SAM" id="MobiDB-lite"/>
    </source>
</evidence>
<evidence type="ECO:0008006" key="4">
    <source>
        <dbReference type="Google" id="ProtNLM"/>
    </source>
</evidence>
<protein>
    <recommendedName>
        <fullName evidence="4">Methyltransferase type 11 domain-containing protein</fullName>
    </recommendedName>
</protein>
<gene>
    <name evidence="2" type="ORF">NIES46_11240</name>
</gene>